<proteinExistence type="predicted"/>
<feature type="compositionally biased region" description="Polar residues" evidence="2">
    <location>
        <begin position="1"/>
        <end position="14"/>
    </location>
</feature>
<evidence type="ECO:0000313" key="4">
    <source>
        <dbReference type="EMBL" id="OBZ72639.1"/>
    </source>
</evidence>
<organism evidence="4 5">
    <name type="scientific">Grifola frondosa</name>
    <name type="common">Maitake</name>
    <name type="synonym">Polyporus frondosus</name>
    <dbReference type="NCBI Taxonomy" id="5627"/>
    <lineage>
        <taxon>Eukaryota</taxon>
        <taxon>Fungi</taxon>
        <taxon>Dikarya</taxon>
        <taxon>Basidiomycota</taxon>
        <taxon>Agaricomycotina</taxon>
        <taxon>Agaricomycetes</taxon>
        <taxon>Polyporales</taxon>
        <taxon>Grifolaceae</taxon>
        <taxon>Grifola</taxon>
    </lineage>
</organism>
<evidence type="ECO:0000313" key="5">
    <source>
        <dbReference type="Proteomes" id="UP000092993"/>
    </source>
</evidence>
<dbReference type="PROSITE" id="PS50157">
    <property type="entry name" value="ZINC_FINGER_C2H2_2"/>
    <property type="match status" value="1"/>
</dbReference>
<keyword evidence="1" id="KW-0862">Zinc</keyword>
<dbReference type="Proteomes" id="UP000092993">
    <property type="component" value="Unassembled WGS sequence"/>
</dbReference>
<name>A0A1C7M8C8_GRIFR</name>
<feature type="compositionally biased region" description="Low complexity" evidence="2">
    <location>
        <begin position="15"/>
        <end position="30"/>
    </location>
</feature>
<gene>
    <name evidence="4" type="ORF">A0H81_07688</name>
</gene>
<comment type="caution">
    <text evidence="4">The sequence shown here is derived from an EMBL/GenBank/DDBJ whole genome shotgun (WGS) entry which is preliminary data.</text>
</comment>
<keyword evidence="5" id="KW-1185">Reference proteome</keyword>
<accession>A0A1C7M8C8</accession>
<dbReference type="AlphaFoldDB" id="A0A1C7M8C8"/>
<evidence type="ECO:0000256" key="2">
    <source>
        <dbReference type="SAM" id="MobiDB-lite"/>
    </source>
</evidence>
<dbReference type="GO" id="GO:0008270">
    <property type="term" value="F:zinc ion binding"/>
    <property type="evidence" value="ECO:0007669"/>
    <property type="project" value="UniProtKB-KW"/>
</dbReference>
<evidence type="ECO:0000256" key="1">
    <source>
        <dbReference type="PROSITE-ProRule" id="PRU00042"/>
    </source>
</evidence>
<feature type="region of interest" description="Disordered" evidence="2">
    <location>
        <begin position="1"/>
        <end position="30"/>
    </location>
</feature>
<keyword evidence="1" id="KW-0479">Metal-binding</keyword>
<protein>
    <recommendedName>
        <fullName evidence="3">C2H2-type domain-containing protein</fullName>
    </recommendedName>
</protein>
<dbReference type="EMBL" id="LUGG01000009">
    <property type="protein sequence ID" value="OBZ72639.1"/>
    <property type="molecule type" value="Genomic_DNA"/>
</dbReference>
<keyword evidence="1" id="KW-0863">Zinc-finger</keyword>
<evidence type="ECO:0000259" key="3">
    <source>
        <dbReference type="PROSITE" id="PS50157"/>
    </source>
</evidence>
<reference evidence="4 5" key="1">
    <citation type="submission" date="2016-03" db="EMBL/GenBank/DDBJ databases">
        <title>Whole genome sequencing of Grifola frondosa 9006-11.</title>
        <authorList>
            <person name="Min B."/>
            <person name="Park H."/>
            <person name="Kim J.-G."/>
            <person name="Cho H."/>
            <person name="Oh Y.-L."/>
            <person name="Kong W.-S."/>
            <person name="Choi I.-G."/>
        </authorList>
    </citation>
    <scope>NUCLEOTIDE SEQUENCE [LARGE SCALE GENOMIC DNA]</scope>
    <source>
        <strain evidence="4 5">9006-11</strain>
    </source>
</reference>
<sequence>MSTNSSMDTQMSTPSLSSESTEFGSTSSLTESILPEVESAATSGWASFLALRDGDAQATHLIDRYSSNVEERTIDPQFLNIQYSPPDNDTPHQIVAVESDYHMQPNRYDNPIPLASHSPASMDGSQFSGEFAGAVPGFQPAHLQEVNDHGVAAVFPTGNPSAVPSGPWDDMGLMVPMTMQADGSSPVAVPPMGNPAAVPSGPWGGMGPMAPTMMQVEQSLQTASPARRTKAHEVVKEPRRFVCEICGHASNRRWNYEDHVRRHDPSRVKNGTWYRNAIVDWLVAAIR</sequence>
<dbReference type="InterPro" id="IPR013087">
    <property type="entry name" value="Znf_C2H2_type"/>
</dbReference>
<feature type="domain" description="C2H2-type" evidence="3">
    <location>
        <begin position="241"/>
        <end position="268"/>
    </location>
</feature>